<protein>
    <submittedName>
        <fullName evidence="1">Uncharacterized protein</fullName>
    </submittedName>
</protein>
<dbReference type="Proteomes" id="UP000785679">
    <property type="component" value="Unassembled WGS sequence"/>
</dbReference>
<dbReference type="PANTHER" id="PTHR37027:SF2">
    <property type="entry name" value="CHROMOSOME UNDETERMINED SCAFFOLD_148, WHOLE GENOME SHOTGUN SEQUENCE"/>
    <property type="match status" value="1"/>
</dbReference>
<name>A0A8J8NFV7_HALGN</name>
<dbReference type="PANTHER" id="PTHR37027">
    <property type="entry name" value="KDE4"/>
    <property type="match status" value="1"/>
</dbReference>
<evidence type="ECO:0000313" key="1">
    <source>
        <dbReference type="EMBL" id="TNV73886.1"/>
    </source>
</evidence>
<organism evidence="1 2">
    <name type="scientific">Halteria grandinella</name>
    <dbReference type="NCBI Taxonomy" id="5974"/>
    <lineage>
        <taxon>Eukaryota</taxon>
        <taxon>Sar</taxon>
        <taxon>Alveolata</taxon>
        <taxon>Ciliophora</taxon>
        <taxon>Intramacronucleata</taxon>
        <taxon>Spirotrichea</taxon>
        <taxon>Stichotrichia</taxon>
        <taxon>Sporadotrichida</taxon>
        <taxon>Halteriidae</taxon>
        <taxon>Halteria</taxon>
    </lineage>
</organism>
<reference evidence="1" key="1">
    <citation type="submission" date="2019-06" db="EMBL/GenBank/DDBJ databases">
        <authorList>
            <person name="Zheng W."/>
        </authorList>
    </citation>
    <scope>NUCLEOTIDE SEQUENCE</scope>
    <source>
        <strain evidence="1">QDHG01</strain>
    </source>
</reference>
<evidence type="ECO:0000313" key="2">
    <source>
        <dbReference type="Proteomes" id="UP000785679"/>
    </source>
</evidence>
<proteinExistence type="predicted"/>
<keyword evidence="2" id="KW-1185">Reference proteome</keyword>
<sequence length="309" mass="36637">MNTSSARQSHNNYSPNSYLNRNQHSQLIQQINNNSVNNETHNSFYRDVSPSEYGYHNLQQQQQPRPIPFQPTRVFTDNYLEDPARDKTPPKKQQYEHRIKQAEDRISHMLAQDDAHFKQLKDSLAKMGEGVQGEQMARELLDEKKTKEIKLAENNMNIELNIEKQNRRESEAKISKIIDERLYAIRLDLAKEKKIREEAQDHNYASFGDQIRRLQEDIELEAHLREENSQRFITQLGDEIGKFHDMISQERRIREDNHNIMVKTIQDTHQRVVMELNRDIAERRQNEENLLHLLEETCLRVERTVLSGN</sequence>
<comment type="caution">
    <text evidence="1">The sequence shown here is derived from an EMBL/GenBank/DDBJ whole genome shotgun (WGS) entry which is preliminary data.</text>
</comment>
<dbReference type="InterPro" id="IPR038835">
    <property type="entry name" value="Giardin_beta-like"/>
</dbReference>
<dbReference type="AlphaFoldDB" id="A0A8J8NFV7"/>
<dbReference type="EMBL" id="RRYP01017895">
    <property type="protein sequence ID" value="TNV73886.1"/>
    <property type="molecule type" value="Genomic_DNA"/>
</dbReference>
<gene>
    <name evidence="1" type="ORF">FGO68_gene10156</name>
</gene>
<accession>A0A8J8NFV7</accession>
<dbReference type="OrthoDB" id="10254663at2759"/>